<keyword evidence="3" id="KW-1185">Reference proteome</keyword>
<proteinExistence type="predicted"/>
<evidence type="ECO:0000313" key="3">
    <source>
        <dbReference type="Proteomes" id="UP000007819"/>
    </source>
</evidence>
<name>A0A8R2JLT9_ACYPI</name>
<dbReference type="OrthoDB" id="6625224at2759"/>
<organism evidence="2 3">
    <name type="scientific">Acyrthosiphon pisum</name>
    <name type="common">Pea aphid</name>
    <dbReference type="NCBI Taxonomy" id="7029"/>
    <lineage>
        <taxon>Eukaryota</taxon>
        <taxon>Metazoa</taxon>
        <taxon>Ecdysozoa</taxon>
        <taxon>Arthropoda</taxon>
        <taxon>Hexapoda</taxon>
        <taxon>Insecta</taxon>
        <taxon>Pterygota</taxon>
        <taxon>Neoptera</taxon>
        <taxon>Paraneoptera</taxon>
        <taxon>Hemiptera</taxon>
        <taxon>Sternorrhyncha</taxon>
        <taxon>Aphidomorpha</taxon>
        <taxon>Aphidoidea</taxon>
        <taxon>Aphididae</taxon>
        <taxon>Macrosiphini</taxon>
        <taxon>Acyrthosiphon</taxon>
    </lineage>
</organism>
<accession>A0A8R2JLT9</accession>
<evidence type="ECO:0000256" key="1">
    <source>
        <dbReference type="SAM" id="MobiDB-lite"/>
    </source>
</evidence>
<feature type="region of interest" description="Disordered" evidence="1">
    <location>
        <begin position="43"/>
        <end position="79"/>
    </location>
</feature>
<protein>
    <submittedName>
        <fullName evidence="2">Uncharacterized protein</fullName>
    </submittedName>
</protein>
<dbReference type="RefSeq" id="XP_029341852.1">
    <property type="nucleotide sequence ID" value="XM_029485992.1"/>
</dbReference>
<reference evidence="3" key="1">
    <citation type="submission" date="2010-06" db="EMBL/GenBank/DDBJ databases">
        <authorList>
            <person name="Jiang H."/>
            <person name="Abraham K."/>
            <person name="Ali S."/>
            <person name="Alsbrooks S.L."/>
            <person name="Anim B.N."/>
            <person name="Anosike U.S."/>
            <person name="Attaway T."/>
            <person name="Bandaranaike D.P."/>
            <person name="Battles P.K."/>
            <person name="Bell S.N."/>
            <person name="Bell A.V."/>
            <person name="Beltran B."/>
            <person name="Bickham C."/>
            <person name="Bustamante Y."/>
            <person name="Caleb T."/>
            <person name="Canada A."/>
            <person name="Cardenas V."/>
            <person name="Carter K."/>
            <person name="Chacko J."/>
            <person name="Chandrabose M.N."/>
            <person name="Chavez D."/>
            <person name="Chavez A."/>
            <person name="Chen L."/>
            <person name="Chu H.-S."/>
            <person name="Claassen K.J."/>
            <person name="Cockrell R."/>
            <person name="Collins M."/>
            <person name="Cooper J.A."/>
            <person name="Cree A."/>
            <person name="Curry S.M."/>
            <person name="Da Y."/>
            <person name="Dao M.D."/>
            <person name="Das B."/>
            <person name="Davila M.-L."/>
            <person name="Davy-Carroll L."/>
            <person name="Denson S."/>
            <person name="Dinh H."/>
            <person name="Ebong V.E."/>
            <person name="Edwards J.R."/>
            <person name="Egan A."/>
            <person name="El-Daye J."/>
            <person name="Escobedo L."/>
            <person name="Fernandez S."/>
            <person name="Fernando P.R."/>
            <person name="Flagg N."/>
            <person name="Forbes L.D."/>
            <person name="Fowler R.G."/>
            <person name="Fu Q."/>
            <person name="Gabisi R.A."/>
            <person name="Ganer J."/>
            <person name="Garbino Pronczuk A."/>
            <person name="Garcia R.M."/>
            <person name="Garner T."/>
            <person name="Garrett T.E."/>
            <person name="Gonzalez D.A."/>
            <person name="Hamid H."/>
            <person name="Hawkins E.S."/>
            <person name="Hirani K."/>
            <person name="Hogues M.E."/>
            <person name="Hollins B."/>
            <person name="Hsiao C.-H."/>
            <person name="Jabil R."/>
            <person name="James M.L."/>
            <person name="Jhangiani S.N."/>
            <person name="Johnson B."/>
            <person name="Johnson Q."/>
            <person name="Joshi V."/>
            <person name="Kalu J.B."/>
            <person name="Kam C."/>
            <person name="Kashfia A."/>
            <person name="Keebler J."/>
            <person name="Kisamo H."/>
            <person name="Kovar C.L."/>
            <person name="Lago L.A."/>
            <person name="Lai C.-Y."/>
            <person name="Laidlaw J."/>
            <person name="Lara F."/>
            <person name="Le T.-K."/>
            <person name="Lee S.L."/>
            <person name="Legall F.H."/>
            <person name="Lemon S.J."/>
            <person name="Lewis L.R."/>
            <person name="Li B."/>
            <person name="Liu Y."/>
            <person name="Liu Y.-S."/>
            <person name="Lopez J."/>
            <person name="Lozado R.J."/>
            <person name="Lu J."/>
            <person name="Madu R.C."/>
            <person name="Maheshwari M."/>
            <person name="Maheshwari R."/>
            <person name="Malloy K."/>
            <person name="Martinez E."/>
            <person name="Mathew T."/>
            <person name="Mercado I.C."/>
            <person name="Mercado C."/>
            <person name="Meyer B."/>
            <person name="Montgomery K."/>
            <person name="Morgan M.B."/>
            <person name="Munidasa M."/>
            <person name="Nazareth L.V."/>
            <person name="Nelson J."/>
            <person name="Ng B.M."/>
            <person name="Nguyen N.B."/>
            <person name="Nguyen P.Q."/>
            <person name="Nguyen T."/>
            <person name="Obregon M."/>
            <person name="Okwuonu G.O."/>
            <person name="Onwere C.G."/>
            <person name="Orozco G."/>
            <person name="Parra A."/>
            <person name="Patel S."/>
            <person name="Patil S."/>
            <person name="Perez A."/>
            <person name="Perez Y."/>
            <person name="Pham C."/>
            <person name="Primus E.L."/>
            <person name="Pu L.-L."/>
            <person name="Puazo M."/>
            <person name="Qin X."/>
            <person name="Quiroz J.B."/>
            <person name="Reese J."/>
            <person name="Richards S."/>
            <person name="Rives C.M."/>
            <person name="Robberts R."/>
            <person name="Ruiz S.J."/>
            <person name="Ruiz M.J."/>
            <person name="Santibanez J."/>
            <person name="Schneider B.W."/>
            <person name="Sisson I."/>
            <person name="Smith M."/>
            <person name="Sodergren E."/>
            <person name="Song X.-Z."/>
            <person name="Song B.B."/>
            <person name="Summersgill H."/>
            <person name="Thelus R."/>
            <person name="Thornton R.D."/>
            <person name="Trejos Z.Y."/>
            <person name="Usmani K."/>
            <person name="Vattathil S."/>
            <person name="Villasana D."/>
            <person name="Walker D.L."/>
            <person name="Wang S."/>
            <person name="Wang K."/>
            <person name="White C.S."/>
            <person name="Williams A.C."/>
            <person name="Williamson J."/>
            <person name="Wilson K."/>
            <person name="Woghiren I.O."/>
            <person name="Woodworth J.R."/>
            <person name="Worley K.C."/>
            <person name="Wright R.A."/>
            <person name="Wu W."/>
            <person name="Young L."/>
            <person name="Zhang L."/>
            <person name="Zhang J."/>
            <person name="Zhu Y."/>
            <person name="Muzny D.M."/>
            <person name="Weinstock G."/>
            <person name="Gibbs R.A."/>
        </authorList>
    </citation>
    <scope>NUCLEOTIDE SEQUENCE [LARGE SCALE GENOMIC DNA]</scope>
    <source>
        <strain evidence="3">LSR1</strain>
    </source>
</reference>
<feature type="compositionally biased region" description="Polar residues" evidence="1">
    <location>
        <begin position="55"/>
        <end position="65"/>
    </location>
</feature>
<sequence length="199" mass="22196">MLSNAIEPSNNWSLYPVNLVDDLCFDNYDEAAKKEREVFLSASESDRSYKKAKPNNFSSRKNLFGSNDNDSDSSDNDQPLMVIKKKNDEAKSLISNAITGIQEESCNYSFEPNSLGSMSSISNYDKHPKTILQKSCEARNVACSNEENMYNIDQSSVNISQEPTVQMASSTYMLSAMNTLLNMNDQNVNVYESASPLCS</sequence>
<dbReference type="Proteomes" id="UP000007819">
    <property type="component" value="Chromosome X"/>
</dbReference>
<dbReference type="AlphaFoldDB" id="A0A8R2JLT9"/>
<dbReference type="GeneID" id="107882977"/>
<dbReference type="EnsemblMetazoa" id="XM_029485992.1">
    <property type="protein sequence ID" value="XP_029341852.1"/>
    <property type="gene ID" value="LOC107882977"/>
</dbReference>
<evidence type="ECO:0000313" key="2">
    <source>
        <dbReference type="EnsemblMetazoa" id="XP_029341852.1"/>
    </source>
</evidence>
<reference evidence="2" key="2">
    <citation type="submission" date="2022-06" db="UniProtKB">
        <authorList>
            <consortium name="EnsemblMetazoa"/>
        </authorList>
    </citation>
    <scope>IDENTIFICATION</scope>
</reference>
<dbReference type="KEGG" id="api:107882977"/>